<dbReference type="InterPro" id="IPR011050">
    <property type="entry name" value="Pectin_lyase_fold/virulence"/>
</dbReference>
<sequence length="1849" mass="186162">MKRLRSLLLSAILAPAALRAQPTDGRIAAGAGEISAAGNLTRITQASDRMVIDWGSFSIPAGTTVDFAQPGALAAVLNRVTGPEASVLLGTLRANGQVYLLNPHGVLIGPNGRVDTAGFIAATSRLDNADFLRGMPLAFTAGTDAAIVNQGTVNAVGGPVLFIARHVENRGTLSAPGGTVQLVGGTEVLLATADSPALIRAGSAEGTVANTPAAAIAAAQVRLQAAGNNPSALAINQEGLVRATGVAGRNGEVWLVGGGDALVAQRGVIAATDADGTGGAIFGTGGRLLLAAGSQTRADGPGGGGLIQLGGAEQGRPGTLPNARQTLAETGAQISADATTAGAGGRVVLWGDEALGFYGAISARGAGGGSGGFVETSAAWLDAFGRVETGPGGRWLLDPYNIRIVDGPSSGFSFSGTNPVIGRPTASESRVDVRVLEQALASQGQVILDTGTAGNDVGNIIIDAPIIYQGIGSAQLTFNAANDIYVNRDITAASDSLGLDFNADFDANGSGKVILGGNLVTLGGTVTFQEDVVTTGNADLSIMSGGGKIIFAGDLRLANTDGLDLSSQGGDILMSSLSSDVQRNAILRLTDLGPRNLYSSISALLSNPTQTPAATLGTEAGKLVKRRQLRRVNNPPGFTTVAWMGFKQAPVQGPGSQVSSGNFGPVRPPGGIDDSYMDITVPNTPFWAQNNPPTGTGGGRPPIDDSYMDFPPRPQTGGTNPNNGNPSRPPIDDSYMDFPWRPQPGVTTQTPTPNGQRPPIDDSYMDFPPRPPTGGGTSATGQPVVVTAGPGATDSSVNQANPPQVLQPPVLVITQAQPPPAQTGPGASNQGPVPQPIAVPSLTVTVTPPADVPVPQPPTAVVTPPQPVAVPTLPVQVAGTPDPIIQPAVTGPQPQPIAVPTLPVVVSNPPAVVQPPAQQTGPIVATAIPQVPVVTGPQNNTPALQGPNLPSVVATQPTVVAVPSLPVVVSNPPVIIQPPAQVPGPTVITAVPQVPTVSGPQNNMPALQGPSLPTLVATQPSAVAVPTLPVVVNNPPVIALPPAQSIPVVVQSVPQLPVVNGPQTNAPALQGPGMPTVIATQPAIMAVPTLPVIVTPNQPVVQPPLPQSGPVVITPIPQVPTVTGPQNNPPALQGPNLPTVVANQPQPVAVPSLPVVVNNPPVLTPPSGQPVTVVLQPVPQVPVVSGPQNNMPALQGPGTPTVIATQPTIVAVPTLPVTVTPNQPVAQPPIAQSGPVVITAVPQVPIVTAPQNNPPALQGPALPTVVATQPTAIAVPTLPVVVNNPPVIAQPPAQPTQVVIQPVPQLPVVSGPQNNAPALQGPGTPTIIATQPTIVAVPTLTVTVTPNQPVVQPPVQQSGPVVITAVPQVPSVNGPQNNAPALQGPNLATVVTTQPTAVAVPTLPVVVNNPPVIAQPPTQAATVVLQPVPQLPVVNGPQNNLPALQGPGTPTVIATQATIVAVPALPVTVTPNQPVVQPPVQQSGPVVITPVPQIPTVSGPQNNAPALQGPNLPIVVATQPTVVAVPTLPVVVNNPPVTTPPPVQAGPVVVQAVPQLPVVSGPQNNAPALQGPGTPTVIATQPTVVAVPTLPVTVTPNQPVVQPPVQQTGPTVITAVPTLPVISGPQTNPPALQGPTVATTINQPVVLAVPMLPTTVTPPPTVVTNQAVPILSQLEPTHPGAVQGPVVTTVITQTTTVVGPPQGGVGPGVTIPPDQTNGPARPNQGPTGPGLPPGNTGTVVIGQPGEVGPTQVGPTQTGEIVTVVNTGSNTQATDRPVAGLFVLPLPGVAREAELVGLHYSVVYRNYEAQTLVNDLGRPLYALSSGYELFLMLEGRAPRAPTAKTLQPSR</sequence>
<dbReference type="Gene3D" id="2.160.20.10">
    <property type="entry name" value="Single-stranded right-handed beta-helix, Pectin lyase-like"/>
    <property type="match status" value="1"/>
</dbReference>
<dbReference type="EMBL" id="CP016094">
    <property type="protein sequence ID" value="AOS43635.1"/>
    <property type="molecule type" value="Genomic_DNA"/>
</dbReference>
<gene>
    <name evidence="4" type="primary">hxuA</name>
    <name evidence="4" type="ORF">Verru16b_00687</name>
</gene>
<dbReference type="Proteomes" id="UP000095228">
    <property type="component" value="Chromosome"/>
</dbReference>
<dbReference type="SMART" id="SM00912">
    <property type="entry name" value="Haemagg_act"/>
    <property type="match status" value="1"/>
</dbReference>
<name>A0A1D8ARV7_9BACT</name>
<reference evidence="4 5" key="1">
    <citation type="submission" date="2016-06" db="EMBL/GenBank/DDBJ databases">
        <title>Three novel species with peptidoglycan cell walls form the new genus Lacunisphaera gen. nov. in the family Opitutaceae of the verrucomicrobial subdivision 4.</title>
        <authorList>
            <person name="Rast P."/>
            <person name="Gloeckner I."/>
            <person name="Jogler M."/>
            <person name="Boedeker C."/>
            <person name="Jeske O."/>
            <person name="Wiegand S."/>
            <person name="Reinhardt R."/>
            <person name="Schumann P."/>
            <person name="Rohde M."/>
            <person name="Spring S."/>
            <person name="Gloeckner F.O."/>
            <person name="Jogler C."/>
        </authorList>
    </citation>
    <scope>NUCLEOTIDE SEQUENCE [LARGE SCALE GENOMIC DNA]</scope>
    <source>
        <strain evidence="4 5">IG16b</strain>
    </source>
</reference>
<dbReference type="PANTHER" id="PTHR12338:SF5">
    <property type="entry name" value="ANTIGEN 43-RELATED"/>
    <property type="match status" value="1"/>
</dbReference>
<feature type="compositionally biased region" description="Low complexity" evidence="1">
    <location>
        <begin position="715"/>
        <end position="726"/>
    </location>
</feature>
<dbReference type="RefSeq" id="WP_069960965.1">
    <property type="nucleotide sequence ID" value="NZ_CP016094.1"/>
</dbReference>
<feature type="signal peptide" evidence="2">
    <location>
        <begin position="1"/>
        <end position="20"/>
    </location>
</feature>
<evidence type="ECO:0000313" key="4">
    <source>
        <dbReference type="EMBL" id="AOS43635.1"/>
    </source>
</evidence>
<dbReference type="InterPro" id="IPR050909">
    <property type="entry name" value="Bact_Autotransporter_VF"/>
</dbReference>
<dbReference type="NCBIfam" id="TIGR01901">
    <property type="entry name" value="adhes_NPXG"/>
    <property type="match status" value="1"/>
</dbReference>
<dbReference type="PATRIC" id="fig|1838286.3.peg.694"/>
<keyword evidence="2" id="KW-0732">Signal</keyword>
<dbReference type="PANTHER" id="PTHR12338">
    <property type="entry name" value="AUTOTRANSPORTER"/>
    <property type="match status" value="1"/>
</dbReference>
<feature type="compositionally biased region" description="Low complexity" evidence="1">
    <location>
        <begin position="743"/>
        <end position="755"/>
    </location>
</feature>
<protein>
    <submittedName>
        <fullName evidence="4">Heme/hemopexin-binding protein</fullName>
    </submittedName>
</protein>
<dbReference type="Pfam" id="PF05860">
    <property type="entry name" value="TPS"/>
    <property type="match status" value="1"/>
</dbReference>
<evidence type="ECO:0000256" key="1">
    <source>
        <dbReference type="SAM" id="MobiDB-lite"/>
    </source>
</evidence>
<dbReference type="STRING" id="1838286.Verru16b_00687"/>
<dbReference type="SUPFAM" id="SSF51126">
    <property type="entry name" value="Pectin lyase-like"/>
    <property type="match status" value="1"/>
</dbReference>
<evidence type="ECO:0000256" key="2">
    <source>
        <dbReference type="SAM" id="SignalP"/>
    </source>
</evidence>
<evidence type="ECO:0000313" key="5">
    <source>
        <dbReference type="Proteomes" id="UP000095228"/>
    </source>
</evidence>
<accession>A0A1D8ARV7</accession>
<dbReference type="InterPro" id="IPR008638">
    <property type="entry name" value="FhaB/CdiA-like_TPS"/>
</dbReference>
<proteinExistence type="predicted"/>
<keyword evidence="5" id="KW-1185">Reference proteome</keyword>
<dbReference type="InterPro" id="IPR012334">
    <property type="entry name" value="Pectin_lyas_fold"/>
</dbReference>
<evidence type="ECO:0000259" key="3">
    <source>
        <dbReference type="SMART" id="SM00912"/>
    </source>
</evidence>
<feature type="region of interest" description="Disordered" evidence="1">
    <location>
        <begin position="1712"/>
        <end position="1734"/>
    </location>
</feature>
<feature type="domain" description="Filamentous haemagglutinin FhaB/tRNA nuclease CdiA-like TPS" evidence="3">
    <location>
        <begin position="18"/>
        <end position="130"/>
    </location>
</feature>
<dbReference type="OrthoDB" id="218680at2"/>
<feature type="region of interest" description="Disordered" evidence="1">
    <location>
        <begin position="685"/>
        <end position="782"/>
    </location>
</feature>
<dbReference type="KEGG" id="obg:Verru16b_00687"/>
<organism evidence="4 5">
    <name type="scientific">Lacunisphaera limnophila</name>
    <dbReference type="NCBI Taxonomy" id="1838286"/>
    <lineage>
        <taxon>Bacteria</taxon>
        <taxon>Pseudomonadati</taxon>
        <taxon>Verrucomicrobiota</taxon>
        <taxon>Opitutia</taxon>
        <taxon>Opitutales</taxon>
        <taxon>Opitutaceae</taxon>
        <taxon>Lacunisphaera</taxon>
    </lineage>
</organism>
<feature type="chain" id="PRO_5009105100" evidence="2">
    <location>
        <begin position="21"/>
        <end position="1849"/>
    </location>
</feature>